<comment type="caution">
    <text evidence="4">The sequence shown here is derived from an EMBL/GenBank/DDBJ whole genome shotgun (WGS) entry which is preliminary data.</text>
</comment>
<dbReference type="PROSITE" id="PS50887">
    <property type="entry name" value="GGDEF"/>
    <property type="match status" value="1"/>
</dbReference>
<dbReference type="SMART" id="SM00267">
    <property type="entry name" value="GGDEF"/>
    <property type="match status" value="1"/>
</dbReference>
<dbReference type="InterPro" id="IPR052155">
    <property type="entry name" value="Biofilm_reg_signaling"/>
</dbReference>
<dbReference type="PROSITE" id="PS50113">
    <property type="entry name" value="PAC"/>
    <property type="match status" value="2"/>
</dbReference>
<dbReference type="SMART" id="SM00086">
    <property type="entry name" value="PAC"/>
    <property type="match status" value="2"/>
</dbReference>
<evidence type="ECO:0000313" key="4">
    <source>
        <dbReference type="EMBL" id="KPC55183.1"/>
    </source>
</evidence>
<keyword evidence="5" id="KW-1185">Reference proteome</keyword>
<dbReference type="Pfam" id="PF01590">
    <property type="entry name" value="GAF"/>
    <property type="match status" value="1"/>
</dbReference>
<dbReference type="Gene3D" id="3.30.450.40">
    <property type="match status" value="1"/>
</dbReference>
<proteinExistence type="predicted"/>
<reference evidence="4 5" key="1">
    <citation type="submission" date="2015-07" db="EMBL/GenBank/DDBJ databases">
        <title>Draft genome sequence of the Amantichitinum ursilacus IGB-41, a new chitin-degrading bacterium.</title>
        <authorList>
            <person name="Kirstahler P."/>
            <person name="Guenther M."/>
            <person name="Grumaz C."/>
            <person name="Rupp S."/>
            <person name="Zibek S."/>
            <person name="Sohn K."/>
        </authorList>
    </citation>
    <scope>NUCLEOTIDE SEQUENCE [LARGE SCALE GENOMIC DNA]</scope>
    <source>
        <strain evidence="4 5">IGB-41</strain>
    </source>
</reference>
<dbReference type="SUPFAM" id="SSF55781">
    <property type="entry name" value="GAF domain-like"/>
    <property type="match status" value="1"/>
</dbReference>
<feature type="domain" description="PAS" evidence="1">
    <location>
        <begin position="313"/>
        <end position="367"/>
    </location>
</feature>
<dbReference type="Pfam" id="PF00990">
    <property type="entry name" value="GGDEF"/>
    <property type="match status" value="1"/>
</dbReference>
<dbReference type="GO" id="GO:0003824">
    <property type="term" value="F:catalytic activity"/>
    <property type="evidence" value="ECO:0007669"/>
    <property type="project" value="UniProtKB-ARBA"/>
</dbReference>
<dbReference type="InterPro" id="IPR029787">
    <property type="entry name" value="Nucleotide_cyclase"/>
</dbReference>
<dbReference type="InterPro" id="IPR013656">
    <property type="entry name" value="PAS_4"/>
</dbReference>
<dbReference type="InterPro" id="IPR001610">
    <property type="entry name" value="PAC"/>
</dbReference>
<dbReference type="NCBIfam" id="TIGR00229">
    <property type="entry name" value="sensory_box"/>
    <property type="match status" value="2"/>
</dbReference>
<dbReference type="InterPro" id="IPR003018">
    <property type="entry name" value="GAF"/>
</dbReference>
<feature type="domain" description="GGDEF" evidence="3">
    <location>
        <begin position="468"/>
        <end position="602"/>
    </location>
</feature>
<evidence type="ECO:0000259" key="2">
    <source>
        <dbReference type="PROSITE" id="PS50113"/>
    </source>
</evidence>
<accession>A0A0N0XLG4</accession>
<dbReference type="FunFam" id="3.30.70.270:FF:000001">
    <property type="entry name" value="Diguanylate cyclase domain protein"/>
    <property type="match status" value="1"/>
</dbReference>
<evidence type="ECO:0000259" key="3">
    <source>
        <dbReference type="PROSITE" id="PS50887"/>
    </source>
</evidence>
<dbReference type="Proteomes" id="UP000037939">
    <property type="component" value="Unassembled WGS sequence"/>
</dbReference>
<dbReference type="Pfam" id="PF13426">
    <property type="entry name" value="PAS_9"/>
    <property type="match status" value="1"/>
</dbReference>
<dbReference type="Pfam" id="PF08448">
    <property type="entry name" value="PAS_4"/>
    <property type="match status" value="1"/>
</dbReference>
<dbReference type="NCBIfam" id="TIGR00254">
    <property type="entry name" value="GGDEF"/>
    <property type="match status" value="1"/>
</dbReference>
<sequence length="605" mass="67261">MIPAPIPANDAARVQALRALAMLDAGPDATLDRATRLAARLMNTPHALVTLVDADRQVFKARYDCDLTGSDRAISFCGHAIAQDQPLVVTDALLDARFADNPLVVGPPSIRFYAGVPLHTLDHYAIGTLCVFDTQPHVPDAASLDALIDLARLLQQSINLRELELRNTATHGDKLRQAQDEVDRRQKRLADTLETALEAFIGTAEDGRILAWNQAATDLTGWSAEEIKGQRYQDFLLIPEDRLAAATARDEFIREGRTTRAARRETEVLRKDGRRIAVEMTVSPIADGEQILFNLFMHDISARKHAEAALRQSREELQTIADNLPVLIGYIDADYRVGYVNAIWREWFGKDPSQVSGRPLQDALGPDLWLRAKPLLDKGLQGLKLAFESTVPIRNGERTLRLTVIPDDDHQGQTRGVYMMIIDISDRKRLEERLQREALEDPLTGLPNRRAILRRIEEACVRQTRHPNPVALFFLDLDGFKGVNDRFGHDAGDEVLREFARRLREAVRANDVVARLAGDEFTVLLEDLHDERDAAQVASKIVGVMRAPFVLHGEVLHLSTSIGIALRHPHQPANPGALIDAADAAMYAVKRAGKNNYGFARDGDG</sequence>
<dbReference type="Gene3D" id="3.30.70.270">
    <property type="match status" value="1"/>
</dbReference>
<dbReference type="InterPro" id="IPR000160">
    <property type="entry name" value="GGDEF_dom"/>
</dbReference>
<organism evidence="4 5">
    <name type="scientific">Amantichitinum ursilacus</name>
    <dbReference type="NCBI Taxonomy" id="857265"/>
    <lineage>
        <taxon>Bacteria</taxon>
        <taxon>Pseudomonadati</taxon>
        <taxon>Pseudomonadota</taxon>
        <taxon>Betaproteobacteria</taxon>
        <taxon>Neisseriales</taxon>
        <taxon>Chitinibacteraceae</taxon>
        <taxon>Amantichitinum</taxon>
    </lineage>
</organism>
<dbReference type="EMBL" id="LAQT01000001">
    <property type="protein sequence ID" value="KPC55183.1"/>
    <property type="molecule type" value="Genomic_DNA"/>
</dbReference>
<dbReference type="InterPro" id="IPR000014">
    <property type="entry name" value="PAS"/>
</dbReference>
<dbReference type="SUPFAM" id="SSF55785">
    <property type="entry name" value="PYP-like sensor domain (PAS domain)"/>
    <property type="match status" value="2"/>
</dbReference>
<name>A0A0N0XLG4_9NEIS</name>
<evidence type="ECO:0000259" key="1">
    <source>
        <dbReference type="PROSITE" id="PS50112"/>
    </source>
</evidence>
<dbReference type="CDD" id="cd01949">
    <property type="entry name" value="GGDEF"/>
    <property type="match status" value="1"/>
</dbReference>
<dbReference type="CDD" id="cd00130">
    <property type="entry name" value="PAS"/>
    <property type="match status" value="2"/>
</dbReference>
<dbReference type="Gene3D" id="3.30.450.20">
    <property type="entry name" value="PAS domain"/>
    <property type="match status" value="2"/>
</dbReference>
<feature type="domain" description="PAC" evidence="2">
    <location>
        <begin position="385"/>
        <end position="436"/>
    </location>
</feature>
<dbReference type="RefSeq" id="WP_053935909.1">
    <property type="nucleotide sequence ID" value="NZ_LAQT01000001.1"/>
</dbReference>
<dbReference type="SMART" id="SM00065">
    <property type="entry name" value="GAF"/>
    <property type="match status" value="1"/>
</dbReference>
<gene>
    <name evidence="4" type="primary">pleD_2</name>
    <name evidence="4" type="ORF">WG78_00955</name>
</gene>
<dbReference type="PROSITE" id="PS50112">
    <property type="entry name" value="PAS"/>
    <property type="match status" value="2"/>
</dbReference>
<dbReference type="InterPro" id="IPR043128">
    <property type="entry name" value="Rev_trsase/Diguanyl_cyclase"/>
</dbReference>
<dbReference type="SUPFAM" id="SSF55073">
    <property type="entry name" value="Nucleotide cyclase"/>
    <property type="match status" value="1"/>
</dbReference>
<dbReference type="STRING" id="857265.WG78_00955"/>
<dbReference type="SMART" id="SM00091">
    <property type="entry name" value="PAS"/>
    <property type="match status" value="2"/>
</dbReference>
<dbReference type="InterPro" id="IPR029016">
    <property type="entry name" value="GAF-like_dom_sf"/>
</dbReference>
<dbReference type="InterPro" id="IPR000700">
    <property type="entry name" value="PAS-assoc_C"/>
</dbReference>
<dbReference type="PANTHER" id="PTHR44757">
    <property type="entry name" value="DIGUANYLATE CYCLASE DGCP"/>
    <property type="match status" value="1"/>
</dbReference>
<feature type="domain" description="PAS" evidence="1">
    <location>
        <begin position="185"/>
        <end position="256"/>
    </location>
</feature>
<dbReference type="AlphaFoldDB" id="A0A0N0XLG4"/>
<protein>
    <submittedName>
        <fullName evidence="4">Response regulator PleD</fullName>
    </submittedName>
</protein>
<dbReference type="PANTHER" id="PTHR44757:SF2">
    <property type="entry name" value="BIOFILM ARCHITECTURE MAINTENANCE PROTEIN MBAA"/>
    <property type="match status" value="1"/>
</dbReference>
<feature type="domain" description="PAC" evidence="2">
    <location>
        <begin position="262"/>
        <end position="312"/>
    </location>
</feature>
<dbReference type="InterPro" id="IPR035965">
    <property type="entry name" value="PAS-like_dom_sf"/>
</dbReference>
<evidence type="ECO:0000313" key="5">
    <source>
        <dbReference type="Proteomes" id="UP000037939"/>
    </source>
</evidence>